<gene>
    <name evidence="11" type="ORF">F4559_005731</name>
</gene>
<accession>A0A7W7WYM4</accession>
<dbReference type="EMBL" id="JACHJS010000001">
    <property type="protein sequence ID" value="MBB4968372.1"/>
    <property type="molecule type" value="Genomic_DNA"/>
</dbReference>
<dbReference type="GO" id="GO:0009425">
    <property type="term" value="C:bacterial-type flagellum basal body"/>
    <property type="evidence" value="ECO:0007669"/>
    <property type="project" value="InterPro"/>
</dbReference>
<evidence type="ECO:0000256" key="9">
    <source>
        <dbReference type="ARBA" id="ARBA00023136"/>
    </source>
</evidence>
<dbReference type="Proteomes" id="UP000542674">
    <property type="component" value="Unassembled WGS sequence"/>
</dbReference>
<keyword evidence="8 10" id="KW-1133">Transmembrane helix</keyword>
<dbReference type="RefSeq" id="WP_184673867.1">
    <property type="nucleotide sequence ID" value="NZ_BAABAI010000028.1"/>
</dbReference>
<evidence type="ECO:0000256" key="2">
    <source>
        <dbReference type="ARBA" id="ARBA00004162"/>
    </source>
</evidence>
<name>A0A7W7WYM4_9PSEU</name>
<organism evidence="11 12">
    <name type="scientific">Saccharothrix violaceirubra</name>
    <dbReference type="NCBI Taxonomy" id="413306"/>
    <lineage>
        <taxon>Bacteria</taxon>
        <taxon>Bacillati</taxon>
        <taxon>Actinomycetota</taxon>
        <taxon>Actinomycetes</taxon>
        <taxon>Pseudonocardiales</taxon>
        <taxon>Pseudonocardiaceae</taxon>
        <taxon>Saccharothrix</taxon>
    </lineage>
</organism>
<keyword evidence="11" id="KW-0969">Cilium</keyword>
<keyword evidence="5 10" id="KW-0145">Chemotaxis</keyword>
<evidence type="ECO:0000256" key="6">
    <source>
        <dbReference type="ARBA" id="ARBA00022692"/>
    </source>
</evidence>
<evidence type="ECO:0000256" key="5">
    <source>
        <dbReference type="ARBA" id="ARBA00022500"/>
    </source>
</evidence>
<keyword evidence="7 10" id="KW-0283">Flagellar rotation</keyword>
<keyword evidence="4 10" id="KW-1003">Cell membrane</keyword>
<dbReference type="PANTHER" id="PTHR35091:SF2">
    <property type="entry name" value="FLAGELLAR PROTEIN FLIL"/>
    <property type="match status" value="1"/>
</dbReference>
<dbReference type="Pfam" id="PF03748">
    <property type="entry name" value="FliL"/>
    <property type="match status" value="1"/>
</dbReference>
<evidence type="ECO:0000256" key="10">
    <source>
        <dbReference type="RuleBase" id="RU364125"/>
    </source>
</evidence>
<feature type="transmembrane region" description="Helical" evidence="10">
    <location>
        <begin position="20"/>
        <end position="41"/>
    </location>
</feature>
<evidence type="ECO:0000313" key="12">
    <source>
        <dbReference type="Proteomes" id="UP000542674"/>
    </source>
</evidence>
<evidence type="ECO:0000256" key="8">
    <source>
        <dbReference type="ARBA" id="ARBA00022989"/>
    </source>
</evidence>
<evidence type="ECO:0000256" key="7">
    <source>
        <dbReference type="ARBA" id="ARBA00022779"/>
    </source>
</evidence>
<proteinExistence type="inferred from homology"/>
<protein>
    <recommendedName>
        <fullName evidence="10">Flagellar protein FliL</fullName>
    </recommendedName>
</protein>
<dbReference type="GO" id="GO:0005886">
    <property type="term" value="C:plasma membrane"/>
    <property type="evidence" value="ECO:0007669"/>
    <property type="project" value="UniProtKB-SubCell"/>
</dbReference>
<keyword evidence="6 10" id="KW-0812">Transmembrane</keyword>
<evidence type="ECO:0000313" key="11">
    <source>
        <dbReference type="EMBL" id="MBB4968372.1"/>
    </source>
</evidence>
<reference evidence="11 12" key="1">
    <citation type="submission" date="2020-08" db="EMBL/GenBank/DDBJ databases">
        <title>Sequencing the genomes of 1000 actinobacteria strains.</title>
        <authorList>
            <person name="Klenk H.-P."/>
        </authorList>
    </citation>
    <scope>NUCLEOTIDE SEQUENCE [LARGE SCALE GENOMIC DNA]</scope>
    <source>
        <strain evidence="11 12">DSM 45084</strain>
    </source>
</reference>
<dbReference type="AlphaFoldDB" id="A0A7W7WYM4"/>
<dbReference type="PANTHER" id="PTHR35091">
    <property type="entry name" value="FLAGELLAR PROTEIN FLIL"/>
    <property type="match status" value="1"/>
</dbReference>
<sequence length="145" mass="15522">MAKSDESTAKPAEKKKSKKLLIIIVAAVLVLGGGGAAYFMFFKGESTPPPPEPGKVIALEAITLNLKDGHFLKLSLALQATADATGELDGSRALDLAVSEFSNRSIAELSTSEAREAGKAELLKKIEEAYEGQVMDLYFTQFVMQ</sequence>
<keyword evidence="12" id="KW-1185">Reference proteome</keyword>
<keyword evidence="9 10" id="KW-0472">Membrane</keyword>
<dbReference type="InterPro" id="IPR005503">
    <property type="entry name" value="FliL"/>
</dbReference>
<keyword evidence="11" id="KW-0282">Flagellum</keyword>
<comment type="similarity">
    <text evidence="3 10">Belongs to the FliL family.</text>
</comment>
<evidence type="ECO:0000256" key="3">
    <source>
        <dbReference type="ARBA" id="ARBA00008281"/>
    </source>
</evidence>
<comment type="caution">
    <text evidence="11">The sequence shown here is derived from an EMBL/GenBank/DDBJ whole genome shotgun (WGS) entry which is preliminary data.</text>
</comment>
<evidence type="ECO:0000256" key="1">
    <source>
        <dbReference type="ARBA" id="ARBA00002254"/>
    </source>
</evidence>
<dbReference type="GO" id="GO:0006935">
    <property type="term" value="P:chemotaxis"/>
    <property type="evidence" value="ECO:0007669"/>
    <property type="project" value="UniProtKB-KW"/>
</dbReference>
<evidence type="ECO:0000256" key="4">
    <source>
        <dbReference type="ARBA" id="ARBA00022475"/>
    </source>
</evidence>
<dbReference type="GO" id="GO:0071978">
    <property type="term" value="P:bacterial-type flagellum-dependent swarming motility"/>
    <property type="evidence" value="ECO:0007669"/>
    <property type="project" value="TreeGrafter"/>
</dbReference>
<comment type="subcellular location">
    <subcellularLocation>
        <location evidence="2">Cell membrane</location>
        <topology evidence="2">Single-pass membrane protein</topology>
    </subcellularLocation>
</comment>
<keyword evidence="11" id="KW-0966">Cell projection</keyword>
<comment type="function">
    <text evidence="1 10">Controls the rotational direction of flagella during chemotaxis.</text>
</comment>